<evidence type="ECO:0000313" key="1">
    <source>
        <dbReference type="EMBL" id="MCW7552817.1"/>
    </source>
</evidence>
<name>A0ABT3MWF0_9GAMM</name>
<protein>
    <submittedName>
        <fullName evidence="2">Uncharacterized protein</fullName>
    </submittedName>
</protein>
<gene>
    <name evidence="1" type="ORF">NX722_09215</name>
    <name evidence="2" type="ORF">NX722_13880</name>
</gene>
<dbReference type="RefSeq" id="WP_262567728.1">
    <property type="nucleotide sequence ID" value="NZ_JAPFCC010000001.1"/>
</dbReference>
<dbReference type="EMBL" id="JAPFCC010000001">
    <property type="protein sequence ID" value="MCW7552817.1"/>
    <property type="molecule type" value="Genomic_DNA"/>
</dbReference>
<keyword evidence="3" id="KW-1185">Reference proteome</keyword>
<reference evidence="2 3" key="1">
    <citation type="submission" date="2022-10" db="EMBL/GenBank/DDBJ databases">
        <title>High-quality genome sequences of two octocoral-associated bacteria, Endozoicomonas euniceicola EF212 and Endozoicomonas gorgoniicola PS125.</title>
        <authorList>
            <person name="Chiou Y.-J."/>
            <person name="Chen Y.-H."/>
        </authorList>
    </citation>
    <scope>NUCLEOTIDE SEQUENCE [LARGE SCALE GENOMIC DNA]</scope>
    <source>
        <strain evidence="2 3">PS125</strain>
    </source>
</reference>
<organism evidence="2 3">
    <name type="scientific">Endozoicomonas gorgoniicola</name>
    <dbReference type="NCBI Taxonomy" id="1234144"/>
    <lineage>
        <taxon>Bacteria</taxon>
        <taxon>Pseudomonadati</taxon>
        <taxon>Pseudomonadota</taxon>
        <taxon>Gammaproteobacteria</taxon>
        <taxon>Oceanospirillales</taxon>
        <taxon>Endozoicomonadaceae</taxon>
        <taxon>Endozoicomonas</taxon>
    </lineage>
</organism>
<proteinExistence type="predicted"/>
<evidence type="ECO:0000313" key="3">
    <source>
        <dbReference type="Proteomes" id="UP001209854"/>
    </source>
</evidence>
<accession>A0ABT3MWF0</accession>
<evidence type="ECO:0000313" key="2">
    <source>
        <dbReference type="EMBL" id="MCW7553698.1"/>
    </source>
</evidence>
<dbReference type="Proteomes" id="UP001209854">
    <property type="component" value="Unassembled WGS sequence"/>
</dbReference>
<comment type="caution">
    <text evidence="2">The sequence shown here is derived from an EMBL/GenBank/DDBJ whole genome shotgun (WGS) entry which is preliminary data.</text>
</comment>
<sequence>MISASVAQEPQHQKTPETGITLVSTGWLRVELATGFDATALKQVLNILEVTDRGSEQYPNLFAHWGIEMVEGLPDGSSVS</sequence>
<dbReference type="EMBL" id="JAPFCC010000001">
    <property type="protein sequence ID" value="MCW7553698.1"/>
    <property type="molecule type" value="Genomic_DNA"/>
</dbReference>